<evidence type="ECO:0000259" key="3">
    <source>
        <dbReference type="PROSITE" id="PS51043"/>
    </source>
</evidence>
<feature type="compositionally biased region" description="Polar residues" evidence="2">
    <location>
        <begin position="718"/>
        <end position="727"/>
    </location>
</feature>
<feature type="region of interest" description="Disordered" evidence="2">
    <location>
        <begin position="714"/>
        <end position="738"/>
    </location>
</feature>
<dbReference type="PANTHER" id="PTHR23509">
    <property type="entry name" value="PA-PL1 PHOSPHOLIPASE FAMILY"/>
    <property type="match status" value="1"/>
</dbReference>
<organism evidence="4 5">
    <name type="scientific">Hymenochirus boettgeri</name>
    <name type="common">Congo dwarf clawed frog</name>
    <dbReference type="NCBI Taxonomy" id="247094"/>
    <lineage>
        <taxon>Eukaryota</taxon>
        <taxon>Metazoa</taxon>
        <taxon>Chordata</taxon>
        <taxon>Craniata</taxon>
        <taxon>Vertebrata</taxon>
        <taxon>Euteleostomi</taxon>
        <taxon>Amphibia</taxon>
        <taxon>Batrachia</taxon>
        <taxon>Anura</taxon>
        <taxon>Pipoidea</taxon>
        <taxon>Pipidae</taxon>
        <taxon>Pipinae</taxon>
        <taxon>Hymenochirus</taxon>
    </lineage>
</organism>
<dbReference type="Pfam" id="PF02825">
    <property type="entry name" value="WWE"/>
    <property type="match status" value="1"/>
</dbReference>
<evidence type="ECO:0000256" key="2">
    <source>
        <dbReference type="SAM" id="MobiDB-lite"/>
    </source>
</evidence>
<dbReference type="OrthoDB" id="69269at2759"/>
<feature type="region of interest" description="Disordered" evidence="2">
    <location>
        <begin position="602"/>
        <end position="635"/>
    </location>
</feature>
<feature type="domain" description="DDHD" evidence="3">
    <location>
        <begin position="773"/>
        <end position="982"/>
    </location>
</feature>
<dbReference type="InterPro" id="IPR058055">
    <property type="entry name" value="PA-PLA1"/>
</dbReference>
<evidence type="ECO:0000313" key="5">
    <source>
        <dbReference type="Proteomes" id="UP000812440"/>
    </source>
</evidence>
<reference evidence="4" key="1">
    <citation type="thesis" date="2020" institute="ProQuest LLC" country="789 East Eisenhower Parkway, Ann Arbor, MI, USA">
        <title>Comparative Genomics and Chromosome Evolution.</title>
        <authorList>
            <person name="Mudd A.B."/>
        </authorList>
    </citation>
    <scope>NUCLEOTIDE SEQUENCE</scope>
    <source>
        <strain evidence="4">Female2</strain>
        <tissue evidence="4">Blood</tissue>
    </source>
</reference>
<dbReference type="Proteomes" id="UP000812440">
    <property type="component" value="Chromosome 7"/>
</dbReference>
<sequence length="993" mass="110485">MERKPNGPGNNLLFSASEISFSLPFIPVSQHGPGPAVLSSDDSTEVGEEDSFLGQTFATSNPPQTFSYFSQGSGIGSNHDPFASIGQPPFTTAPHSSTSVFFKPTTASMPQAPTPPNGQSMISAQVPKPQITSNTPVSQVTPGTFLPASQQGHPPSTYSAPSTGTSQAGYNPYRQTTQGTRVNPYLTPPQLQQDQGLSLAAHTPPSALPPHQGSSPPLPPPPSSVSNVPPPPPPSQSYPNVRPAGPLVPGPPPYMPNLYEPIQPHWFYCKQVEGKEIWLPFSLFDSQNLEAVYHSVQPDPESVVVSTDGGRYDVCLYDRERKAVFWEEEDSEVRRCSWFYKGDTDSKFIPYSEDFSEMLEVEYKKAVTTNQWHRKLEFPGGETIVMHNPKVIVQFQQSLIPDEWGTTQDGQSRPRVVKRGIDADLDEIPDGEVPRADHLVFMVHGIGPVCDLRFRSIVECVDDFRTVSLKLLQAHFKKTLEEGKARRVEFLPVHWHSALHGDATGVDRRIKKITLPSTGRLRHFTNETLLDILFYNSPTYCQTIVDKVNMEMNRLFALFMSRNPEFSGRISVAGHSLGSLILFDILSNQTDPTAPPLVPIAPSEVNGPVKSNITDEKPTPPGAAEQSTDPHQQEELPSLHEALESLSLGEYSSVFEKEKMDTESLLMCTIEDLKEMGIPLGPRKKIAKFVQERAVAEAKRKAAAEEKAAQIRAMESSVAHQDSTAKINPSDDVSAMEPSKRKLPVGASVSSVHVDYQSFDIGTGQVSVQYNSLDFEPVNFFALGSPISMFLTVRGLDKIDEHYRLPTCRGFFNIYHPLDPVAYRLEPMIVPDTDLKPVLIPHHKGRKRLHLELKESLTRMGSDLKQGFISSLRSAWQTLNEFARAHMSSAELQEELMKVADQIEQEEKNQEVEAEKIESPDVSREEDPPVKIGMLNGGRRIDYVLQEKPIESFNEYLFALQSHLCYWESEDTALLILKEIYQSMDVFPDQPLH</sequence>
<dbReference type="FunFam" id="1.10.150.50:FF:000034">
    <property type="entry name" value="ankyrin repeat and SAM domain-containing protein 4B"/>
    <property type="match status" value="1"/>
</dbReference>
<dbReference type="Pfam" id="PF23464">
    <property type="entry name" value="WWE_3"/>
    <property type="match status" value="1"/>
</dbReference>
<dbReference type="GO" id="GO:0030134">
    <property type="term" value="C:COPII-coated ER to Golgi transport vesicle"/>
    <property type="evidence" value="ECO:0007669"/>
    <property type="project" value="TreeGrafter"/>
</dbReference>
<dbReference type="AlphaFoldDB" id="A0A8T2IXM3"/>
<dbReference type="Gene3D" id="1.10.150.50">
    <property type="entry name" value="Transcription Factor, Ets-1"/>
    <property type="match status" value="1"/>
</dbReference>
<dbReference type="InterPro" id="IPR004177">
    <property type="entry name" value="DDHD_dom"/>
</dbReference>
<protein>
    <recommendedName>
        <fullName evidence="3">DDHD domain-containing protein</fullName>
    </recommendedName>
</protein>
<dbReference type="SUPFAM" id="SSF47769">
    <property type="entry name" value="SAM/Pointed domain"/>
    <property type="match status" value="1"/>
</dbReference>
<feature type="region of interest" description="Disordered" evidence="2">
    <location>
        <begin position="907"/>
        <end position="930"/>
    </location>
</feature>
<dbReference type="InterPro" id="IPR057825">
    <property type="entry name" value="WWE_SEC23-DDH2"/>
</dbReference>
<evidence type="ECO:0000313" key="4">
    <source>
        <dbReference type="EMBL" id="KAG8435800.1"/>
    </source>
</evidence>
<feature type="region of interest" description="Disordered" evidence="2">
    <location>
        <begin position="103"/>
        <end position="245"/>
    </location>
</feature>
<dbReference type="InterPro" id="IPR013761">
    <property type="entry name" value="SAM/pointed_sf"/>
</dbReference>
<dbReference type="InterPro" id="IPR001660">
    <property type="entry name" value="SAM"/>
</dbReference>
<feature type="compositionally biased region" description="Polar residues" evidence="2">
    <location>
        <begin position="103"/>
        <end position="123"/>
    </location>
</feature>
<dbReference type="Pfam" id="PF00536">
    <property type="entry name" value="SAM_1"/>
    <property type="match status" value="1"/>
</dbReference>
<name>A0A8T2IXM3_9PIPI</name>
<dbReference type="SMART" id="SM00454">
    <property type="entry name" value="SAM"/>
    <property type="match status" value="1"/>
</dbReference>
<feature type="compositionally biased region" description="Polar residues" evidence="2">
    <location>
        <begin position="130"/>
        <end position="181"/>
    </location>
</feature>
<evidence type="ECO:0000256" key="1">
    <source>
        <dbReference type="ARBA" id="ARBA00038464"/>
    </source>
</evidence>
<proteinExistence type="inferred from homology"/>
<dbReference type="PANTHER" id="PTHR23509:SF4">
    <property type="entry name" value="SEC23-INTERACTING PROTEIN"/>
    <property type="match status" value="1"/>
</dbReference>
<dbReference type="PROSITE" id="PS51043">
    <property type="entry name" value="DDHD"/>
    <property type="match status" value="1"/>
</dbReference>
<dbReference type="InterPro" id="IPR004170">
    <property type="entry name" value="WWE_dom"/>
</dbReference>
<keyword evidence="5" id="KW-1185">Reference proteome</keyword>
<dbReference type="GO" id="GO:0046872">
    <property type="term" value="F:metal ion binding"/>
    <property type="evidence" value="ECO:0007669"/>
    <property type="project" value="InterPro"/>
</dbReference>
<accession>A0A8T2IXM3</accession>
<dbReference type="SMART" id="SM01127">
    <property type="entry name" value="DDHD"/>
    <property type="match status" value="1"/>
</dbReference>
<comment type="similarity">
    <text evidence="1">Belongs to the PA-PLA1 family.</text>
</comment>
<dbReference type="EMBL" id="JAACNH010000008">
    <property type="protein sequence ID" value="KAG8435800.1"/>
    <property type="molecule type" value="Genomic_DNA"/>
</dbReference>
<feature type="compositionally biased region" description="Pro residues" evidence="2">
    <location>
        <begin position="216"/>
        <end position="236"/>
    </location>
</feature>
<gene>
    <name evidence="4" type="ORF">GDO86_013661</name>
</gene>
<feature type="compositionally biased region" description="Basic and acidic residues" evidence="2">
    <location>
        <begin position="907"/>
        <end position="929"/>
    </location>
</feature>
<dbReference type="GO" id="GO:0004620">
    <property type="term" value="F:phospholipase activity"/>
    <property type="evidence" value="ECO:0007669"/>
    <property type="project" value="TreeGrafter"/>
</dbReference>
<comment type="caution">
    <text evidence="4">The sequence shown here is derived from an EMBL/GenBank/DDBJ whole genome shotgun (WGS) entry which is preliminary data.</text>
</comment>
<dbReference type="Pfam" id="PF02862">
    <property type="entry name" value="DDHD"/>
    <property type="match status" value="1"/>
</dbReference>